<proteinExistence type="inferred from homology"/>
<organism evidence="3 4">
    <name type="scientific">Crenobacter oryzisoli</name>
    <dbReference type="NCBI Taxonomy" id="3056844"/>
    <lineage>
        <taxon>Bacteria</taxon>
        <taxon>Pseudomonadati</taxon>
        <taxon>Pseudomonadota</taxon>
        <taxon>Betaproteobacteria</taxon>
        <taxon>Neisseriales</taxon>
        <taxon>Neisseriaceae</taxon>
        <taxon>Crenobacter</taxon>
    </lineage>
</organism>
<gene>
    <name evidence="3" type="ORF">QU481_17810</name>
</gene>
<dbReference type="EMBL" id="JAUEDK010000040">
    <property type="protein sequence ID" value="MDN0076717.1"/>
    <property type="molecule type" value="Genomic_DNA"/>
</dbReference>
<evidence type="ECO:0000313" key="3">
    <source>
        <dbReference type="EMBL" id="MDN0076717.1"/>
    </source>
</evidence>
<dbReference type="Gene3D" id="3.40.50.12370">
    <property type="match status" value="1"/>
</dbReference>
<comment type="similarity">
    <text evidence="1">Belongs to the universal stress protein A family.</text>
</comment>
<evidence type="ECO:0000259" key="2">
    <source>
        <dbReference type="Pfam" id="PF00582"/>
    </source>
</evidence>
<dbReference type="InterPro" id="IPR006016">
    <property type="entry name" value="UspA"/>
</dbReference>
<name>A0ABT7XSF7_9NEIS</name>
<dbReference type="InterPro" id="IPR006015">
    <property type="entry name" value="Universal_stress_UspA"/>
</dbReference>
<sequence length="279" mass="30322">MGYKSIIVHVDSTPGCRNRVEIAALLAQRFNAHLTGLFTNWLPSLESNIAELPVHAFTSASYEYAEKCANQAQETFDSVVRAVGLDKIEWRKRIGRPIETLCLNARYHDLVVLGQSNPEQSVDNRQNDLVQQTVLGAGRPVLVMPYAGSFSDVGQQALVGWDARREATRALTDALPLLKLAKKTTVQTFNSHSMLSPQGELPGADISLYLARHGVPIELMADIDGVMDTGSQLLMTAANVGADLLVMGAYGHSRLLEIVLGGATKTVLESMTIPVLMSH</sequence>
<reference evidence="3" key="1">
    <citation type="submission" date="2023-06" db="EMBL/GenBank/DDBJ databases">
        <authorList>
            <person name="Zhang S."/>
        </authorList>
    </citation>
    <scope>NUCLEOTIDE SEQUENCE</scope>
    <source>
        <strain evidence="3">SG2303</strain>
    </source>
</reference>
<evidence type="ECO:0000313" key="4">
    <source>
        <dbReference type="Proteomes" id="UP001168540"/>
    </source>
</evidence>
<dbReference type="PANTHER" id="PTHR46268:SF15">
    <property type="entry name" value="UNIVERSAL STRESS PROTEIN HP_0031"/>
    <property type="match status" value="1"/>
</dbReference>
<dbReference type="PANTHER" id="PTHR46268">
    <property type="entry name" value="STRESS RESPONSE PROTEIN NHAX"/>
    <property type="match status" value="1"/>
</dbReference>
<dbReference type="CDD" id="cd00293">
    <property type="entry name" value="USP-like"/>
    <property type="match status" value="1"/>
</dbReference>
<keyword evidence="4" id="KW-1185">Reference proteome</keyword>
<evidence type="ECO:0000256" key="1">
    <source>
        <dbReference type="ARBA" id="ARBA00008791"/>
    </source>
</evidence>
<feature type="domain" description="UspA" evidence="2">
    <location>
        <begin position="233"/>
        <end position="277"/>
    </location>
</feature>
<protein>
    <submittedName>
        <fullName evidence="3">Universal stress protein</fullName>
    </submittedName>
</protein>
<dbReference type="Proteomes" id="UP001168540">
    <property type="component" value="Unassembled WGS sequence"/>
</dbReference>
<dbReference type="Pfam" id="PF00582">
    <property type="entry name" value="Usp"/>
    <property type="match status" value="1"/>
</dbReference>
<dbReference type="PRINTS" id="PR01438">
    <property type="entry name" value="UNVRSLSTRESS"/>
</dbReference>
<comment type="caution">
    <text evidence="3">The sequence shown here is derived from an EMBL/GenBank/DDBJ whole genome shotgun (WGS) entry which is preliminary data.</text>
</comment>
<accession>A0ABT7XSF7</accession>
<dbReference type="SUPFAM" id="SSF52402">
    <property type="entry name" value="Adenine nucleotide alpha hydrolases-like"/>
    <property type="match status" value="2"/>
</dbReference>
<dbReference type="RefSeq" id="WP_289831365.1">
    <property type="nucleotide sequence ID" value="NZ_JAUEDK010000040.1"/>
</dbReference>